<comment type="caution">
    <text evidence="2">The sequence shown here is derived from an EMBL/GenBank/DDBJ whole genome shotgun (WGS) entry which is preliminary data.</text>
</comment>
<proteinExistence type="predicted"/>
<gene>
    <name evidence="2" type="ORF">Ocin01_16540</name>
</gene>
<reference evidence="2 3" key="1">
    <citation type="journal article" date="2016" name="Genome Biol. Evol.">
        <title>Gene Family Evolution Reflects Adaptation to Soil Environmental Stressors in the Genome of the Collembolan Orchesella cincta.</title>
        <authorList>
            <person name="Faddeeva-Vakhrusheva A."/>
            <person name="Derks M.F."/>
            <person name="Anvar S.Y."/>
            <person name="Agamennone V."/>
            <person name="Suring W."/>
            <person name="Smit S."/>
            <person name="van Straalen N.M."/>
            <person name="Roelofs D."/>
        </authorList>
    </citation>
    <scope>NUCLEOTIDE SEQUENCE [LARGE SCALE GENOMIC DNA]</scope>
    <source>
        <tissue evidence="2">Mixed pool</tissue>
    </source>
</reference>
<name>A0A1D2MB79_ORCCI</name>
<evidence type="ECO:0000256" key="1">
    <source>
        <dbReference type="SAM" id="MobiDB-lite"/>
    </source>
</evidence>
<organism evidence="2 3">
    <name type="scientific">Orchesella cincta</name>
    <name type="common">Springtail</name>
    <name type="synonym">Podura cincta</name>
    <dbReference type="NCBI Taxonomy" id="48709"/>
    <lineage>
        <taxon>Eukaryota</taxon>
        <taxon>Metazoa</taxon>
        <taxon>Ecdysozoa</taxon>
        <taxon>Arthropoda</taxon>
        <taxon>Hexapoda</taxon>
        <taxon>Collembola</taxon>
        <taxon>Entomobryomorpha</taxon>
        <taxon>Entomobryoidea</taxon>
        <taxon>Orchesellidae</taxon>
        <taxon>Orchesellinae</taxon>
        <taxon>Orchesella</taxon>
    </lineage>
</organism>
<dbReference type="EMBL" id="LJIJ01002145">
    <property type="protein sequence ID" value="ODM90144.1"/>
    <property type="molecule type" value="Genomic_DNA"/>
</dbReference>
<evidence type="ECO:0000313" key="3">
    <source>
        <dbReference type="Proteomes" id="UP000094527"/>
    </source>
</evidence>
<sequence>MSEASSKPRSRLMCDSDLQVVPDCHPGAERPRKRTHADRGGISDAAFADIAALLAKSAYDTEANETDDLEPYRKMAKRIVVTPKMQFPGLSSHITLDELQRIHAMYVARKLKEAASMGKISATLVPELSRLILRRVRVMALLKALLLT</sequence>
<evidence type="ECO:0000313" key="2">
    <source>
        <dbReference type="EMBL" id="ODM90144.1"/>
    </source>
</evidence>
<feature type="region of interest" description="Disordered" evidence="1">
    <location>
        <begin position="1"/>
        <end position="39"/>
    </location>
</feature>
<keyword evidence="3" id="KW-1185">Reference proteome</keyword>
<protein>
    <submittedName>
        <fullName evidence="2">Tyrosine recombinase XerS</fullName>
    </submittedName>
</protein>
<dbReference type="AlphaFoldDB" id="A0A1D2MB79"/>
<accession>A0A1D2MB79</accession>
<dbReference type="Proteomes" id="UP000094527">
    <property type="component" value="Unassembled WGS sequence"/>
</dbReference>